<dbReference type="InterPro" id="IPR020635">
    <property type="entry name" value="Tyr_kinase_cat_dom"/>
</dbReference>
<dbReference type="InterPro" id="IPR000719">
    <property type="entry name" value="Prot_kinase_dom"/>
</dbReference>
<gene>
    <name evidence="2" type="ORF">RhiirA4_307139</name>
</gene>
<dbReference type="InterPro" id="IPR001245">
    <property type="entry name" value="Ser-Thr/Tyr_kinase_cat_dom"/>
</dbReference>
<keyword evidence="2" id="KW-0418">Kinase</keyword>
<reference evidence="2 3" key="1">
    <citation type="submission" date="2015-10" db="EMBL/GenBank/DDBJ databases">
        <title>Genome analyses suggest a sexual origin of heterokaryosis in a supposedly ancient asexual fungus.</title>
        <authorList>
            <person name="Ropars J."/>
            <person name="Sedzielewska K."/>
            <person name="Noel J."/>
            <person name="Charron P."/>
            <person name="Farinelli L."/>
            <person name="Marton T."/>
            <person name="Kruger M."/>
            <person name="Pelin A."/>
            <person name="Brachmann A."/>
            <person name="Corradi N."/>
        </authorList>
    </citation>
    <scope>NUCLEOTIDE SEQUENCE [LARGE SCALE GENOMIC DNA]</scope>
    <source>
        <strain evidence="2 3">A4</strain>
    </source>
</reference>
<evidence type="ECO:0000259" key="1">
    <source>
        <dbReference type="PROSITE" id="PS50011"/>
    </source>
</evidence>
<dbReference type="PROSITE" id="PS50011">
    <property type="entry name" value="PROTEIN_KINASE_DOM"/>
    <property type="match status" value="1"/>
</dbReference>
<dbReference type="PROSITE" id="PS00109">
    <property type="entry name" value="PROTEIN_KINASE_TYR"/>
    <property type="match status" value="1"/>
</dbReference>
<evidence type="ECO:0000313" key="2">
    <source>
        <dbReference type="EMBL" id="PKY53380.1"/>
    </source>
</evidence>
<organism evidence="2 3">
    <name type="scientific">Rhizophagus irregularis</name>
    <dbReference type="NCBI Taxonomy" id="588596"/>
    <lineage>
        <taxon>Eukaryota</taxon>
        <taxon>Fungi</taxon>
        <taxon>Fungi incertae sedis</taxon>
        <taxon>Mucoromycota</taxon>
        <taxon>Glomeromycotina</taxon>
        <taxon>Glomeromycetes</taxon>
        <taxon>Glomerales</taxon>
        <taxon>Glomeraceae</taxon>
        <taxon>Rhizophagus</taxon>
    </lineage>
</organism>
<feature type="domain" description="Protein kinase" evidence="1">
    <location>
        <begin position="1"/>
        <end position="142"/>
    </location>
</feature>
<comment type="caution">
    <text evidence="2">The sequence shown here is derived from an EMBL/GenBank/DDBJ whole genome shotgun (WGS) entry which is preliminary data.</text>
</comment>
<dbReference type="SUPFAM" id="SSF56112">
    <property type="entry name" value="Protein kinase-like (PK-like)"/>
    <property type="match status" value="1"/>
</dbReference>
<dbReference type="GO" id="GO:0004674">
    <property type="term" value="F:protein serine/threonine kinase activity"/>
    <property type="evidence" value="ECO:0007669"/>
    <property type="project" value="TreeGrafter"/>
</dbReference>
<sequence>LVSEWAEYGNLREYYINYKDRFDIRLKLRISLDIARGLNFLRAVEIVHRDVRAKNILITLHETAKLANFKFSRSLFTSTSKQSQNLERVRYCAPELLERAHNFKYDHKCEVYSFGILLWEIAEERTPYKEYTDIVKITDFVR</sequence>
<dbReference type="InterPro" id="IPR011009">
    <property type="entry name" value="Kinase-like_dom_sf"/>
</dbReference>
<dbReference type="Proteomes" id="UP000234323">
    <property type="component" value="Unassembled WGS sequence"/>
</dbReference>
<keyword evidence="2" id="KW-0808">Transferase</keyword>
<name>A0A2I1H3D3_9GLOM</name>
<keyword evidence="3" id="KW-1185">Reference proteome</keyword>
<dbReference type="AlphaFoldDB" id="A0A2I1H3D3"/>
<dbReference type="InterPro" id="IPR051681">
    <property type="entry name" value="Ser/Thr_Kinases-Pseudokinases"/>
</dbReference>
<evidence type="ECO:0000313" key="3">
    <source>
        <dbReference type="Proteomes" id="UP000234323"/>
    </source>
</evidence>
<feature type="non-terminal residue" evidence="2">
    <location>
        <position position="1"/>
    </location>
</feature>
<dbReference type="Pfam" id="PF07714">
    <property type="entry name" value="PK_Tyr_Ser-Thr"/>
    <property type="match status" value="1"/>
</dbReference>
<accession>A0A2I1H3D3</accession>
<dbReference type="Gene3D" id="1.10.510.10">
    <property type="entry name" value="Transferase(Phosphotransferase) domain 1"/>
    <property type="match status" value="1"/>
</dbReference>
<dbReference type="SMART" id="SM00219">
    <property type="entry name" value="TyrKc"/>
    <property type="match status" value="1"/>
</dbReference>
<dbReference type="GO" id="GO:0004713">
    <property type="term" value="F:protein tyrosine kinase activity"/>
    <property type="evidence" value="ECO:0007669"/>
    <property type="project" value="InterPro"/>
</dbReference>
<feature type="non-terminal residue" evidence="2">
    <location>
        <position position="142"/>
    </location>
</feature>
<dbReference type="PANTHER" id="PTHR44329">
    <property type="entry name" value="SERINE/THREONINE-PROTEIN KINASE TNNI3K-RELATED"/>
    <property type="match status" value="1"/>
</dbReference>
<dbReference type="VEuPathDB" id="FungiDB:RhiirA1_476924"/>
<protein>
    <submittedName>
        <fullName evidence="2">Kinase-like protein</fullName>
    </submittedName>
</protein>
<proteinExistence type="predicted"/>
<dbReference type="InterPro" id="IPR008266">
    <property type="entry name" value="Tyr_kinase_AS"/>
</dbReference>
<dbReference type="GO" id="GO:0005524">
    <property type="term" value="F:ATP binding"/>
    <property type="evidence" value="ECO:0007669"/>
    <property type="project" value="InterPro"/>
</dbReference>
<dbReference type="EMBL" id="LLXI01001375">
    <property type="protein sequence ID" value="PKY53380.1"/>
    <property type="molecule type" value="Genomic_DNA"/>
</dbReference>